<keyword evidence="11 13" id="KW-0472">Membrane</keyword>
<organism evidence="15 16">
    <name type="scientific">Phyllosticta citriasiana</name>
    <dbReference type="NCBI Taxonomy" id="595635"/>
    <lineage>
        <taxon>Eukaryota</taxon>
        <taxon>Fungi</taxon>
        <taxon>Dikarya</taxon>
        <taxon>Ascomycota</taxon>
        <taxon>Pezizomycotina</taxon>
        <taxon>Dothideomycetes</taxon>
        <taxon>Dothideomycetes incertae sedis</taxon>
        <taxon>Botryosphaeriales</taxon>
        <taxon>Phyllostictaceae</taxon>
        <taxon>Phyllosticta</taxon>
    </lineage>
</organism>
<evidence type="ECO:0000256" key="1">
    <source>
        <dbReference type="ARBA" id="ARBA00004651"/>
    </source>
</evidence>
<keyword evidence="4" id="KW-0813">Transport</keyword>
<evidence type="ECO:0000256" key="2">
    <source>
        <dbReference type="ARBA" id="ARBA00006278"/>
    </source>
</evidence>
<evidence type="ECO:0000256" key="9">
    <source>
        <dbReference type="ARBA" id="ARBA00023002"/>
    </source>
</evidence>
<keyword evidence="8 13" id="KW-1133">Transmembrane helix</keyword>
<feature type="transmembrane region" description="Helical" evidence="13">
    <location>
        <begin position="27"/>
        <end position="49"/>
    </location>
</feature>
<dbReference type="EMBL" id="JBBPHU010000001">
    <property type="protein sequence ID" value="KAK7524243.1"/>
    <property type="molecule type" value="Genomic_DNA"/>
</dbReference>
<evidence type="ECO:0000256" key="12">
    <source>
        <dbReference type="ARBA" id="ARBA00048483"/>
    </source>
</evidence>
<dbReference type="InterPro" id="IPR013112">
    <property type="entry name" value="FAD-bd_8"/>
</dbReference>
<dbReference type="Proteomes" id="UP001363622">
    <property type="component" value="Unassembled WGS sequence"/>
</dbReference>
<sequence>MFGYEFVDLDKAANVARRQSLDLYASIAQWSILPILALIQLTFLLQWTIAKYAGEAPRSPHPQPMTIGHSTWVIRVGEAWTRFRWWADDPLRKGWFTRGEIILAGVWTVWLLMLCVNQTGNDYLHLTKRFGIVAASQLPLHYLLAMRSAYSPIQFLTRLSYERVIAVHELLGKILTLFFALHASFYFNFFVQKGWLSKRIRDVDVITGSISFLMFATMSTTALSVLRHWNYRVFYTSHILLALIVIDLLIFHVSHIRAYVFEMFGAFLLLQLLRQALTHQYSGTVSLLPGTNLVQVIIPLPTEKVARHFKPGQHVHLSRPLLGKVSLASAFAMRYRTNPFTIASIPQKDGQILLVARALDGNTKYLADVARTLRSEGDSEKHMALPLTVEGPYGAAGSFPDFKEFDRVLLVAGGVGGTFTVPIYRNIVEAGREEDAMPVVRARVKMVWAVRRLAETKWALPKQKRSNETGLKDVEIYITRKGAMEERGGDDQQGLMEEFELAESETFNREDEHAKSHGWSIEHGRPDLSKVIEETFTGSTGRVAVLTCGPQEMVAELKEQVKTWVHRGRDIFWHAESFGL</sequence>
<comment type="subcellular location">
    <subcellularLocation>
        <location evidence="1">Cell membrane</location>
        <topology evidence="1">Multi-pass membrane protein</topology>
    </subcellularLocation>
</comment>
<keyword evidence="9" id="KW-0560">Oxidoreductase</keyword>
<feature type="transmembrane region" description="Helical" evidence="13">
    <location>
        <begin position="203"/>
        <end position="226"/>
    </location>
</feature>
<evidence type="ECO:0000256" key="13">
    <source>
        <dbReference type="SAM" id="Phobius"/>
    </source>
</evidence>
<dbReference type="InterPro" id="IPR013121">
    <property type="entry name" value="Fe_red_NAD-bd_6"/>
</dbReference>
<dbReference type="CDD" id="cd06186">
    <property type="entry name" value="NOX_Duox_like_FAD_NADP"/>
    <property type="match status" value="1"/>
</dbReference>
<dbReference type="Pfam" id="PF08030">
    <property type="entry name" value="NAD_binding_6"/>
    <property type="match status" value="1"/>
</dbReference>
<keyword evidence="6 13" id="KW-0812">Transmembrane</keyword>
<evidence type="ECO:0000256" key="5">
    <source>
        <dbReference type="ARBA" id="ARBA00022475"/>
    </source>
</evidence>
<feature type="transmembrane region" description="Helical" evidence="13">
    <location>
        <begin position="232"/>
        <end position="251"/>
    </location>
</feature>
<comment type="catalytic activity">
    <reaction evidence="12">
        <text>2 a Fe(II)-siderophore + NADP(+) + H(+) = 2 a Fe(III)-siderophore + NADPH</text>
        <dbReference type="Rhea" id="RHEA:28795"/>
        <dbReference type="Rhea" id="RHEA-COMP:11342"/>
        <dbReference type="Rhea" id="RHEA-COMP:11344"/>
        <dbReference type="ChEBI" id="CHEBI:15378"/>
        <dbReference type="ChEBI" id="CHEBI:29033"/>
        <dbReference type="ChEBI" id="CHEBI:29034"/>
        <dbReference type="ChEBI" id="CHEBI:57783"/>
        <dbReference type="ChEBI" id="CHEBI:58349"/>
        <dbReference type="EC" id="1.16.1.9"/>
    </reaction>
</comment>
<feature type="transmembrane region" description="Helical" evidence="13">
    <location>
        <begin position="101"/>
        <end position="118"/>
    </location>
</feature>
<dbReference type="InterPro" id="IPR013130">
    <property type="entry name" value="Fe3_Rdtase_TM_dom"/>
</dbReference>
<evidence type="ECO:0000256" key="10">
    <source>
        <dbReference type="ARBA" id="ARBA00023065"/>
    </source>
</evidence>
<keyword evidence="7" id="KW-0249">Electron transport</keyword>
<evidence type="ECO:0000313" key="15">
    <source>
        <dbReference type="EMBL" id="KAK7524243.1"/>
    </source>
</evidence>
<protein>
    <recommendedName>
        <fullName evidence="3">ferric-chelate reductase (NADPH)</fullName>
        <ecNumber evidence="3">1.16.1.9</ecNumber>
    </recommendedName>
</protein>
<evidence type="ECO:0000256" key="4">
    <source>
        <dbReference type="ARBA" id="ARBA00022448"/>
    </source>
</evidence>
<reference evidence="15 16" key="1">
    <citation type="submission" date="2024-04" db="EMBL/GenBank/DDBJ databases">
        <title>Phyllosticta paracitricarpa is synonymous to the EU quarantine fungus P. citricarpa based on phylogenomic analyses.</title>
        <authorList>
            <consortium name="Lawrence Berkeley National Laboratory"/>
            <person name="Van Ingen-Buijs V.A."/>
            <person name="Van Westerhoven A.C."/>
            <person name="Haridas S."/>
            <person name="Skiadas P."/>
            <person name="Martin F."/>
            <person name="Groenewald J.Z."/>
            <person name="Crous P.W."/>
            <person name="Seidl M.F."/>
        </authorList>
    </citation>
    <scope>NUCLEOTIDE SEQUENCE [LARGE SCALE GENOMIC DNA]</scope>
    <source>
        <strain evidence="15 16">CBS 123371</strain>
    </source>
</reference>
<evidence type="ECO:0000256" key="11">
    <source>
        <dbReference type="ARBA" id="ARBA00023136"/>
    </source>
</evidence>
<dbReference type="SFLD" id="SFLDG01168">
    <property type="entry name" value="Ferric_reductase_subgroup_(FRE"/>
    <property type="match status" value="1"/>
</dbReference>
<dbReference type="InterPro" id="IPR039261">
    <property type="entry name" value="FNR_nucleotide-bd"/>
</dbReference>
<name>A0ABR1KZG4_9PEZI</name>
<evidence type="ECO:0000256" key="8">
    <source>
        <dbReference type="ARBA" id="ARBA00022989"/>
    </source>
</evidence>
<dbReference type="PROSITE" id="PS51384">
    <property type="entry name" value="FAD_FR"/>
    <property type="match status" value="1"/>
</dbReference>
<dbReference type="PANTHER" id="PTHR32361">
    <property type="entry name" value="FERRIC/CUPRIC REDUCTASE TRANSMEMBRANE COMPONENT"/>
    <property type="match status" value="1"/>
</dbReference>
<evidence type="ECO:0000256" key="6">
    <source>
        <dbReference type="ARBA" id="ARBA00022692"/>
    </source>
</evidence>
<accession>A0ABR1KZG4</accession>
<comment type="caution">
    <text evidence="15">The sequence shown here is derived from an EMBL/GenBank/DDBJ whole genome shotgun (WGS) entry which is preliminary data.</text>
</comment>
<dbReference type="PANTHER" id="PTHR32361:SF28">
    <property type="entry name" value="FRP1P"/>
    <property type="match status" value="1"/>
</dbReference>
<keyword evidence="5" id="KW-1003">Cell membrane</keyword>
<dbReference type="InterPro" id="IPR017938">
    <property type="entry name" value="Riboflavin_synthase-like_b-brl"/>
</dbReference>
<gene>
    <name evidence="15" type="ORF">IWZ03DRAFT_20764</name>
</gene>
<dbReference type="SUPFAM" id="SSF63380">
    <property type="entry name" value="Riboflavin synthase domain-like"/>
    <property type="match status" value="1"/>
</dbReference>
<dbReference type="InterPro" id="IPR051410">
    <property type="entry name" value="Ferric/Cupric_Reductase"/>
</dbReference>
<dbReference type="Gene3D" id="3.40.50.80">
    <property type="entry name" value="Nucleotide-binding domain of ferredoxin-NADP reductase (FNR) module"/>
    <property type="match status" value="1"/>
</dbReference>
<dbReference type="SUPFAM" id="SSF52343">
    <property type="entry name" value="Ferredoxin reductase-like, C-terminal NADP-linked domain"/>
    <property type="match status" value="1"/>
</dbReference>
<evidence type="ECO:0000313" key="16">
    <source>
        <dbReference type="Proteomes" id="UP001363622"/>
    </source>
</evidence>
<feature type="transmembrane region" description="Helical" evidence="13">
    <location>
        <begin position="170"/>
        <end position="191"/>
    </location>
</feature>
<proteinExistence type="inferred from homology"/>
<keyword evidence="10" id="KW-0406">Ion transport</keyword>
<dbReference type="InterPro" id="IPR017927">
    <property type="entry name" value="FAD-bd_FR_type"/>
</dbReference>
<evidence type="ECO:0000256" key="7">
    <source>
        <dbReference type="ARBA" id="ARBA00022982"/>
    </source>
</evidence>
<feature type="domain" description="FAD-binding FR-type" evidence="14">
    <location>
        <begin position="265"/>
        <end position="399"/>
    </location>
</feature>
<dbReference type="SFLD" id="SFLDS00052">
    <property type="entry name" value="Ferric_Reductase_Domain"/>
    <property type="match status" value="1"/>
</dbReference>
<dbReference type="EC" id="1.16.1.9" evidence="3"/>
<evidence type="ECO:0000256" key="3">
    <source>
        <dbReference type="ARBA" id="ARBA00012668"/>
    </source>
</evidence>
<evidence type="ECO:0000259" key="14">
    <source>
        <dbReference type="PROSITE" id="PS51384"/>
    </source>
</evidence>
<dbReference type="Pfam" id="PF01794">
    <property type="entry name" value="Ferric_reduct"/>
    <property type="match status" value="1"/>
</dbReference>
<dbReference type="Pfam" id="PF08022">
    <property type="entry name" value="FAD_binding_8"/>
    <property type="match status" value="1"/>
</dbReference>
<keyword evidence="16" id="KW-1185">Reference proteome</keyword>
<comment type="similarity">
    <text evidence="2">Belongs to the ferric reductase (FRE) family.</text>
</comment>